<dbReference type="PANTHER" id="PTHR37804">
    <property type="entry name" value="CDAA REGULATORY PROTEIN CDAR"/>
    <property type="match status" value="1"/>
</dbReference>
<proteinExistence type="predicted"/>
<dbReference type="Gene3D" id="2.170.120.30">
    <property type="match status" value="2"/>
</dbReference>
<reference evidence="3" key="1">
    <citation type="journal article" date="2020" name="mSystems">
        <title>Genome- and Community-Level Interaction Insights into Carbon Utilization and Element Cycling Functions of Hydrothermarchaeota in Hydrothermal Sediment.</title>
        <authorList>
            <person name="Zhou Z."/>
            <person name="Liu Y."/>
            <person name="Xu W."/>
            <person name="Pan J."/>
            <person name="Luo Z.H."/>
            <person name="Li M."/>
        </authorList>
    </citation>
    <scope>NUCLEOTIDE SEQUENCE [LARGE SCALE GENOMIC DNA]</scope>
    <source>
        <strain evidence="3">SpSt-289</strain>
    </source>
</reference>
<dbReference type="InterPro" id="IPR012505">
    <property type="entry name" value="YbbR"/>
</dbReference>
<dbReference type="AlphaFoldDB" id="A0A7C1K0Y6"/>
<dbReference type="Pfam" id="PF07949">
    <property type="entry name" value="YbbR"/>
    <property type="match status" value="3"/>
</dbReference>
<feature type="compositionally biased region" description="Pro residues" evidence="1">
    <location>
        <begin position="472"/>
        <end position="483"/>
    </location>
</feature>
<evidence type="ECO:0000313" key="3">
    <source>
        <dbReference type="EMBL" id="HDX32689.1"/>
    </source>
</evidence>
<dbReference type="PANTHER" id="PTHR37804:SF1">
    <property type="entry name" value="CDAA REGULATORY PROTEIN CDAR"/>
    <property type="match status" value="1"/>
</dbReference>
<organism evidence="3">
    <name type="scientific">Caldilinea aerophila</name>
    <dbReference type="NCBI Taxonomy" id="133453"/>
    <lineage>
        <taxon>Bacteria</taxon>
        <taxon>Bacillati</taxon>
        <taxon>Chloroflexota</taxon>
        <taxon>Caldilineae</taxon>
        <taxon>Caldilineales</taxon>
        <taxon>Caldilineaceae</taxon>
        <taxon>Caldilinea</taxon>
    </lineage>
</organism>
<sequence>MMEQRPTQGQSHASEQAPDQLSLETEPTGVVASRSARTRNRPAFQIADLGTLLVSALLAIVVWLIAINQENPLIVQEFETPIPLTIVGLGEGLELVQDLSGETVTLELRAPRSSWNTLRASDFRAVLDLTGLGVGEHNVSVRVTRRDPQVTVLEVQRPEYTVTIDRRVEKEVPVQVEIMDSAAFGYDWQPPIYTPMTVTVRGPASQVEQVVRARAEVFLRGAKSQVERTLPLVPVDAQNRPVERVEVAAPGRVQVVVPVEQWPGRKEVAVRVKLIGSPAAGYRLSAVRAEPSTVVLQGDPDVLAQVPGFVETEPLDLTGATADVRKRVALLLPEGVTSFDGDFVMATAGISPIVGGITVSEPLIVRGLGPGLVAEPALSEVDVILSGPIPLLESMNEDDVFAILDLTGLVPGTHIVEPVIIVPNGIERNAVIPETVEVTIKAQNANNGVGAPQIPNVEATATSATTSSTPAPVQPAPASTPAP</sequence>
<accession>A0A7C1K0Y6</accession>
<evidence type="ECO:0000256" key="2">
    <source>
        <dbReference type="SAM" id="Phobius"/>
    </source>
</evidence>
<dbReference type="Gene3D" id="2.170.120.40">
    <property type="entry name" value="YbbR-like domain"/>
    <property type="match status" value="2"/>
</dbReference>
<feature type="compositionally biased region" description="Polar residues" evidence="1">
    <location>
        <begin position="1"/>
        <end position="25"/>
    </location>
</feature>
<feature type="transmembrane region" description="Helical" evidence="2">
    <location>
        <begin position="43"/>
        <end position="66"/>
    </location>
</feature>
<comment type="caution">
    <text evidence="3">The sequence shown here is derived from an EMBL/GenBank/DDBJ whole genome shotgun (WGS) entry which is preliminary data.</text>
</comment>
<feature type="region of interest" description="Disordered" evidence="1">
    <location>
        <begin position="1"/>
        <end position="34"/>
    </location>
</feature>
<keyword evidence="2" id="KW-1133">Transmembrane helix</keyword>
<keyword evidence="2" id="KW-0812">Transmembrane</keyword>
<dbReference type="EMBL" id="DSMG01000151">
    <property type="protein sequence ID" value="HDX32689.1"/>
    <property type="molecule type" value="Genomic_DNA"/>
</dbReference>
<keyword evidence="2" id="KW-0472">Membrane</keyword>
<feature type="region of interest" description="Disordered" evidence="1">
    <location>
        <begin position="447"/>
        <end position="483"/>
    </location>
</feature>
<evidence type="ECO:0008006" key="4">
    <source>
        <dbReference type="Google" id="ProtNLM"/>
    </source>
</evidence>
<feature type="compositionally biased region" description="Low complexity" evidence="1">
    <location>
        <begin position="459"/>
        <end position="471"/>
    </location>
</feature>
<protein>
    <recommendedName>
        <fullName evidence="4">YbbR-like domain-containing protein</fullName>
    </recommendedName>
</protein>
<evidence type="ECO:0000256" key="1">
    <source>
        <dbReference type="SAM" id="MobiDB-lite"/>
    </source>
</evidence>
<name>A0A7C1K0Y6_9CHLR</name>
<dbReference type="InterPro" id="IPR053154">
    <property type="entry name" value="c-di-AMP_regulator"/>
</dbReference>
<gene>
    <name evidence="3" type="ORF">ENQ20_14555</name>
</gene>